<dbReference type="InterPro" id="IPR036182">
    <property type="entry name" value="PCuAC_sf"/>
</dbReference>
<feature type="signal peptide" evidence="2">
    <location>
        <begin position="1"/>
        <end position="19"/>
    </location>
</feature>
<dbReference type="KEGG" id="snan:I6N98_06090"/>
<proteinExistence type="predicted"/>
<gene>
    <name evidence="3" type="ORF">I6N98_06090</name>
</gene>
<reference evidence="3 4" key="1">
    <citation type="submission" date="2020-12" db="EMBL/GenBank/DDBJ databases">
        <authorList>
            <person name="Shan Y."/>
        </authorList>
    </citation>
    <scope>NUCLEOTIDE SEQUENCE [LARGE SCALE GENOMIC DNA]</scope>
    <source>
        <strain evidence="4">csc3.9</strain>
    </source>
</reference>
<dbReference type="EMBL" id="CP066167">
    <property type="protein sequence ID" value="QQD20087.1"/>
    <property type="molecule type" value="Genomic_DNA"/>
</dbReference>
<feature type="chain" id="PRO_5032545159" evidence="2">
    <location>
        <begin position="20"/>
        <end position="172"/>
    </location>
</feature>
<organism evidence="3 4">
    <name type="scientific">Spongiibacter nanhainus</name>
    <dbReference type="NCBI Taxonomy" id="2794344"/>
    <lineage>
        <taxon>Bacteria</taxon>
        <taxon>Pseudomonadati</taxon>
        <taxon>Pseudomonadota</taxon>
        <taxon>Gammaproteobacteria</taxon>
        <taxon>Cellvibrionales</taxon>
        <taxon>Spongiibacteraceae</taxon>
        <taxon>Spongiibacter</taxon>
    </lineage>
</organism>
<dbReference type="PANTHER" id="PTHR36302:SF1">
    <property type="entry name" value="COPPER CHAPERONE PCU(A)C"/>
    <property type="match status" value="1"/>
</dbReference>
<keyword evidence="4" id="KW-1185">Reference proteome</keyword>
<keyword evidence="2" id="KW-0732">Signal</keyword>
<feature type="compositionally biased region" description="Low complexity" evidence="1">
    <location>
        <begin position="154"/>
        <end position="163"/>
    </location>
</feature>
<accession>A0A7T4R4B2</accession>
<name>A0A7T4R4B2_9GAMM</name>
<dbReference type="Pfam" id="PF04314">
    <property type="entry name" value="PCuAC"/>
    <property type="match status" value="1"/>
</dbReference>
<dbReference type="SUPFAM" id="SSF110087">
    <property type="entry name" value="DR1885-like metal-binding protein"/>
    <property type="match status" value="1"/>
</dbReference>
<dbReference type="InterPro" id="IPR007410">
    <property type="entry name" value="LpqE-like"/>
</dbReference>
<evidence type="ECO:0000256" key="1">
    <source>
        <dbReference type="SAM" id="MobiDB-lite"/>
    </source>
</evidence>
<evidence type="ECO:0000256" key="2">
    <source>
        <dbReference type="SAM" id="SignalP"/>
    </source>
</evidence>
<evidence type="ECO:0000313" key="3">
    <source>
        <dbReference type="EMBL" id="QQD20087.1"/>
    </source>
</evidence>
<dbReference type="AlphaFoldDB" id="A0A7T4R4B2"/>
<dbReference type="PANTHER" id="PTHR36302">
    <property type="entry name" value="BLR7088 PROTEIN"/>
    <property type="match status" value="1"/>
</dbReference>
<evidence type="ECO:0000313" key="4">
    <source>
        <dbReference type="Proteomes" id="UP000596063"/>
    </source>
</evidence>
<feature type="region of interest" description="Disordered" evidence="1">
    <location>
        <begin position="145"/>
        <end position="172"/>
    </location>
</feature>
<protein>
    <submittedName>
        <fullName evidence="3">Copper chaperone PCu(A)C</fullName>
    </submittedName>
</protein>
<dbReference type="InterPro" id="IPR058248">
    <property type="entry name" value="Lxx211020-like"/>
</dbReference>
<dbReference type="Gene3D" id="2.60.40.1890">
    <property type="entry name" value="PCu(A)C copper chaperone"/>
    <property type="match status" value="1"/>
</dbReference>
<sequence>MAAGLVVAVVAAMAAQAEAASIEVEDAYVRGLPPTQRNTAAFFILKNTGDRDLEVLAAPAPDVAERVEIHAHRHRNGMMSMQQQASVTIPAGQSVAFAPGELHLMLIELNRPLRDGDTVSLALQTSGGETLTFSAPVISVLKEGKSASGTGRVNSNSNQSNSNKDNMGHAHH</sequence>
<dbReference type="Proteomes" id="UP000596063">
    <property type="component" value="Chromosome"/>
</dbReference>